<dbReference type="Gene3D" id="3.10.560.10">
    <property type="entry name" value="Outer membrane lipoprotein wza domain like"/>
    <property type="match status" value="2"/>
</dbReference>
<dbReference type="PROSITE" id="PS51257">
    <property type="entry name" value="PROKAR_LIPOPROTEIN"/>
    <property type="match status" value="1"/>
</dbReference>
<evidence type="ECO:0000313" key="19">
    <source>
        <dbReference type="Proteomes" id="UP000535020"/>
    </source>
</evidence>
<proteinExistence type="inferred from homology"/>
<evidence type="ECO:0000256" key="10">
    <source>
        <dbReference type="ARBA" id="ARBA00023114"/>
    </source>
</evidence>
<dbReference type="PANTHER" id="PTHR33619:SF3">
    <property type="entry name" value="POLYSACCHARIDE EXPORT PROTEIN GFCE-RELATED"/>
    <property type="match status" value="1"/>
</dbReference>
<feature type="domain" description="SLBB" evidence="17">
    <location>
        <begin position="146"/>
        <end position="224"/>
    </location>
</feature>
<keyword evidence="14" id="KW-0449">Lipoprotein</keyword>
<name>A0A7Y8Y1K0_9FLAO</name>
<dbReference type="GO" id="GO:0015159">
    <property type="term" value="F:polysaccharide transmembrane transporter activity"/>
    <property type="evidence" value="ECO:0007669"/>
    <property type="project" value="InterPro"/>
</dbReference>
<evidence type="ECO:0000256" key="8">
    <source>
        <dbReference type="ARBA" id="ARBA00023047"/>
    </source>
</evidence>
<evidence type="ECO:0000256" key="12">
    <source>
        <dbReference type="ARBA" id="ARBA00023139"/>
    </source>
</evidence>
<dbReference type="AlphaFoldDB" id="A0A7Y8Y1K0"/>
<keyword evidence="13" id="KW-0998">Cell outer membrane</keyword>
<keyword evidence="11 15" id="KW-0472">Membrane</keyword>
<comment type="caution">
    <text evidence="18">The sequence shown here is derived from an EMBL/GenBank/DDBJ whole genome shotgun (WGS) entry which is preliminary data.</text>
</comment>
<keyword evidence="9" id="KW-0406">Ion transport</keyword>
<evidence type="ECO:0000259" key="16">
    <source>
        <dbReference type="Pfam" id="PF02563"/>
    </source>
</evidence>
<keyword evidence="4" id="KW-1134">Transmembrane beta strand</keyword>
<keyword evidence="5" id="KW-0762">Sugar transport</keyword>
<dbReference type="InterPro" id="IPR003715">
    <property type="entry name" value="Poly_export_N"/>
</dbReference>
<dbReference type="GO" id="GO:0015288">
    <property type="term" value="F:porin activity"/>
    <property type="evidence" value="ECO:0007669"/>
    <property type="project" value="UniProtKB-KW"/>
</dbReference>
<evidence type="ECO:0000256" key="7">
    <source>
        <dbReference type="ARBA" id="ARBA00022729"/>
    </source>
</evidence>
<organism evidence="18 19">
    <name type="scientific">Flavobacterium agri</name>
    <dbReference type="NCBI Taxonomy" id="2743471"/>
    <lineage>
        <taxon>Bacteria</taxon>
        <taxon>Pseudomonadati</taxon>
        <taxon>Bacteroidota</taxon>
        <taxon>Flavobacteriia</taxon>
        <taxon>Flavobacteriales</taxon>
        <taxon>Flavobacteriaceae</taxon>
        <taxon>Flavobacterium</taxon>
    </lineage>
</organism>
<keyword evidence="8" id="KW-0625">Polysaccharide transport</keyword>
<keyword evidence="3" id="KW-0813">Transport</keyword>
<dbReference type="Gene3D" id="3.30.1950.10">
    <property type="entry name" value="wza like domain"/>
    <property type="match status" value="1"/>
</dbReference>
<dbReference type="Proteomes" id="UP000535020">
    <property type="component" value="Unassembled WGS sequence"/>
</dbReference>
<keyword evidence="7" id="KW-0732">Signal</keyword>
<evidence type="ECO:0000256" key="13">
    <source>
        <dbReference type="ARBA" id="ARBA00023237"/>
    </source>
</evidence>
<comment type="similarity">
    <text evidence="2">Belongs to the BexD/CtrA/VexA family.</text>
</comment>
<keyword evidence="19" id="KW-1185">Reference proteome</keyword>
<dbReference type="InterPro" id="IPR054765">
    <property type="entry name" value="SLBB_dom"/>
</dbReference>
<evidence type="ECO:0000256" key="6">
    <source>
        <dbReference type="ARBA" id="ARBA00022692"/>
    </source>
</evidence>
<evidence type="ECO:0000256" key="4">
    <source>
        <dbReference type="ARBA" id="ARBA00022452"/>
    </source>
</evidence>
<dbReference type="PANTHER" id="PTHR33619">
    <property type="entry name" value="POLYSACCHARIDE EXPORT PROTEIN GFCE-RELATED"/>
    <property type="match status" value="1"/>
</dbReference>
<evidence type="ECO:0000256" key="3">
    <source>
        <dbReference type="ARBA" id="ARBA00022448"/>
    </source>
</evidence>
<evidence type="ECO:0000313" key="18">
    <source>
        <dbReference type="EMBL" id="NYA70886.1"/>
    </source>
</evidence>
<dbReference type="Pfam" id="PF02563">
    <property type="entry name" value="Poly_export"/>
    <property type="match status" value="1"/>
</dbReference>
<evidence type="ECO:0000256" key="11">
    <source>
        <dbReference type="ARBA" id="ARBA00023136"/>
    </source>
</evidence>
<feature type="domain" description="Polysaccharide export protein N-terminal" evidence="16">
    <location>
        <begin position="44"/>
        <end position="140"/>
    </location>
</feature>
<evidence type="ECO:0000256" key="2">
    <source>
        <dbReference type="ARBA" id="ARBA00009450"/>
    </source>
</evidence>
<dbReference type="GO" id="GO:0006811">
    <property type="term" value="P:monoatomic ion transport"/>
    <property type="evidence" value="ECO:0007669"/>
    <property type="project" value="UniProtKB-KW"/>
</dbReference>
<sequence>MKRLSAYFLLLVGLLFTSCIPTKDLIYLQGEPNQSAQAVNPVVSKPYRLQVNDILNITIKAIDPQFVKLFQSTETGQVNKSEQSLYYDGFVVDDHGNIRMPILNEVNVLGYTLEEARQLIEKRLLEEYFTKDANLFVSVKLAGFRYTINGEVASPGTKTLFQEKVNLMEAIANAGDISIVGDRKAVTVIRQTPSGTEIKTVDLTQRDAMSSPYFYLQPNDYVYVKPLPQKTLGTGTTLVQSMTALISAASLITTVIVLMSR</sequence>
<evidence type="ECO:0000256" key="9">
    <source>
        <dbReference type="ARBA" id="ARBA00023065"/>
    </source>
</evidence>
<keyword evidence="15" id="KW-1133">Transmembrane helix</keyword>
<keyword evidence="12" id="KW-0564">Palmitate</keyword>
<comment type="subcellular location">
    <subcellularLocation>
        <location evidence="1">Cell outer membrane</location>
        <topology evidence="1">Multi-pass membrane protein</topology>
    </subcellularLocation>
</comment>
<keyword evidence="6 15" id="KW-0812">Transmembrane</keyword>
<dbReference type="GO" id="GO:0009279">
    <property type="term" value="C:cell outer membrane"/>
    <property type="evidence" value="ECO:0007669"/>
    <property type="project" value="UniProtKB-SubCell"/>
</dbReference>
<evidence type="ECO:0000256" key="14">
    <source>
        <dbReference type="ARBA" id="ARBA00023288"/>
    </source>
</evidence>
<accession>A0A7Y8Y1K0</accession>
<dbReference type="Pfam" id="PF22461">
    <property type="entry name" value="SLBB_2"/>
    <property type="match status" value="1"/>
</dbReference>
<evidence type="ECO:0000256" key="15">
    <source>
        <dbReference type="SAM" id="Phobius"/>
    </source>
</evidence>
<dbReference type="RefSeq" id="WP_176005702.1">
    <property type="nucleotide sequence ID" value="NZ_JABWMI010000010.1"/>
</dbReference>
<dbReference type="InterPro" id="IPR049712">
    <property type="entry name" value="Poly_export"/>
</dbReference>
<keyword evidence="10" id="KW-0626">Porin</keyword>
<protein>
    <submittedName>
        <fullName evidence="18">Polysaccharide biosynthesis/export family protein</fullName>
    </submittedName>
</protein>
<evidence type="ECO:0000259" key="17">
    <source>
        <dbReference type="Pfam" id="PF22461"/>
    </source>
</evidence>
<feature type="transmembrane region" description="Helical" evidence="15">
    <location>
        <begin position="238"/>
        <end position="259"/>
    </location>
</feature>
<evidence type="ECO:0000256" key="5">
    <source>
        <dbReference type="ARBA" id="ARBA00022597"/>
    </source>
</evidence>
<gene>
    <name evidence="18" type="ORF">HZF10_08150</name>
</gene>
<evidence type="ECO:0000256" key="1">
    <source>
        <dbReference type="ARBA" id="ARBA00004571"/>
    </source>
</evidence>
<reference evidence="18 19" key="1">
    <citation type="submission" date="2020-07" db="EMBL/GenBank/DDBJ databases">
        <authorList>
            <person name="Sun Q."/>
        </authorList>
    </citation>
    <scope>NUCLEOTIDE SEQUENCE [LARGE SCALE GENOMIC DNA]</scope>
    <source>
        <strain evidence="18 19">MAH-1</strain>
    </source>
</reference>
<dbReference type="EMBL" id="JACBJI010000003">
    <property type="protein sequence ID" value="NYA70886.1"/>
    <property type="molecule type" value="Genomic_DNA"/>
</dbReference>
<dbReference type="GO" id="GO:0046930">
    <property type="term" value="C:pore complex"/>
    <property type="evidence" value="ECO:0007669"/>
    <property type="project" value="UniProtKB-KW"/>
</dbReference>